<evidence type="ECO:0000313" key="1">
    <source>
        <dbReference type="EMBL" id="CAA9373338.1"/>
    </source>
</evidence>
<reference evidence="1" key="1">
    <citation type="submission" date="2020-02" db="EMBL/GenBank/DDBJ databases">
        <authorList>
            <person name="Meier V. D."/>
        </authorList>
    </citation>
    <scope>NUCLEOTIDE SEQUENCE</scope>
    <source>
        <strain evidence="1">AVDCRST_MAG21</strain>
    </source>
</reference>
<protein>
    <recommendedName>
        <fullName evidence="2">Secreted protein</fullName>
    </recommendedName>
</protein>
<sequence length="370" mass="41025">MAWIVGLDQQVRRWSRLQVSGDGVRLLEGRDAEPQVEQLLRSVGGRVGIEGVLADLDRLAVVTEPPADAATYGFCWNDDDVADRRWWPQGITTSADANDTAQIGGREVVVVAWYAKRERGRTPGARLTFVDVTDRSAPRYRHVLLVEPRRDRLTRRVSTRPVPVHAGGIVWYGSSILVADTRGGFRTFMVDDLCRAAPGRGPDGHGDGKHHYLLPQRSSYRAVNDRGFLPVNFSFVSLDRSGADHQLIAGEYGRGNASPRLIRFGLDPTRLSLATTDGVARPLEVLTGQPTHMQGATMVDGTTYVSTSRGESTPGSLWVRRAGENAREHRGVLAIGPEDLSYWPQHDELWNCSEYPGRRYVYALPRARFG</sequence>
<dbReference type="AlphaFoldDB" id="A0A6J4MZS8"/>
<evidence type="ECO:0008006" key="2">
    <source>
        <dbReference type="Google" id="ProtNLM"/>
    </source>
</evidence>
<accession>A0A6J4MZS8</accession>
<proteinExistence type="predicted"/>
<organism evidence="1">
    <name type="scientific">uncultured Nocardioidaceae bacterium</name>
    <dbReference type="NCBI Taxonomy" id="253824"/>
    <lineage>
        <taxon>Bacteria</taxon>
        <taxon>Bacillati</taxon>
        <taxon>Actinomycetota</taxon>
        <taxon>Actinomycetes</taxon>
        <taxon>Propionibacteriales</taxon>
        <taxon>Nocardioidaceae</taxon>
        <taxon>environmental samples</taxon>
    </lineage>
</organism>
<dbReference type="EMBL" id="CADCUL010000091">
    <property type="protein sequence ID" value="CAA9373338.1"/>
    <property type="molecule type" value="Genomic_DNA"/>
</dbReference>
<name>A0A6J4MZS8_9ACTN</name>
<gene>
    <name evidence="1" type="ORF">AVDCRST_MAG21-1254</name>
</gene>